<dbReference type="STRING" id="1616788.AR543_00355"/>
<dbReference type="InterPro" id="IPR051324">
    <property type="entry name" value="Stress/Tellurium_Resist"/>
</dbReference>
<dbReference type="OrthoDB" id="179721at2"/>
<feature type="domain" description="TerD" evidence="1">
    <location>
        <begin position="1"/>
        <end position="198"/>
    </location>
</feature>
<dbReference type="Pfam" id="PF02342">
    <property type="entry name" value="TerD"/>
    <property type="match status" value="1"/>
</dbReference>
<name>A0A172ZAW4_9BACL</name>
<dbReference type="KEGG" id="pbv:AR543_00355"/>
<dbReference type="PANTHER" id="PTHR32097">
    <property type="entry name" value="CAMP-BINDING PROTEIN 1-RELATED"/>
    <property type="match status" value="1"/>
</dbReference>
<dbReference type="InterPro" id="IPR003325">
    <property type="entry name" value="TerD"/>
</dbReference>
<reference evidence="2 3" key="2">
    <citation type="journal article" date="2016" name="Int. J. Syst. Evol. Microbiol.">
        <title>Paenibacillus bovis sp. nov., isolated from raw yak (Bos grunniens) milk.</title>
        <authorList>
            <person name="Gao C."/>
            <person name="Han J."/>
            <person name="Liu Z."/>
            <person name="Xu X."/>
            <person name="Hang F."/>
            <person name="Wu Z."/>
        </authorList>
    </citation>
    <scope>NUCLEOTIDE SEQUENCE [LARGE SCALE GENOMIC DNA]</scope>
    <source>
        <strain evidence="2 3">BD3526</strain>
    </source>
</reference>
<dbReference type="EMBL" id="CP013023">
    <property type="protein sequence ID" value="ANF94633.1"/>
    <property type="molecule type" value="Genomic_DNA"/>
</dbReference>
<evidence type="ECO:0000313" key="3">
    <source>
        <dbReference type="Proteomes" id="UP000078148"/>
    </source>
</evidence>
<dbReference type="RefSeq" id="WP_060530794.1">
    <property type="nucleotide sequence ID" value="NZ_CP013023.1"/>
</dbReference>
<organism evidence="2 3">
    <name type="scientific">Paenibacillus bovis</name>
    <dbReference type="NCBI Taxonomy" id="1616788"/>
    <lineage>
        <taxon>Bacteria</taxon>
        <taxon>Bacillati</taxon>
        <taxon>Bacillota</taxon>
        <taxon>Bacilli</taxon>
        <taxon>Bacillales</taxon>
        <taxon>Paenibacillaceae</taxon>
        <taxon>Paenibacillus</taxon>
    </lineage>
</organism>
<evidence type="ECO:0000313" key="2">
    <source>
        <dbReference type="EMBL" id="ANF94633.1"/>
    </source>
</evidence>
<reference evidence="3" key="1">
    <citation type="submission" date="2015-10" db="EMBL/GenBank/DDBJ databases">
        <title>Genome of Paenibacillus bovis sp. nov.</title>
        <authorList>
            <person name="Wu Z."/>
            <person name="Gao C."/>
            <person name="Liu Z."/>
            <person name="Zheng H."/>
        </authorList>
    </citation>
    <scope>NUCLEOTIDE SEQUENCE [LARGE SCALE GENOMIC DNA]</scope>
    <source>
        <strain evidence="3">BD3526</strain>
    </source>
</reference>
<dbReference type="AlphaFoldDB" id="A0A172ZAW4"/>
<sequence length="199" mass="21811">MSINLVKGQKIDLTKGRSGLTKLTVGLGWDPIETKSRGLFGMKKAKADIDCDASALMLNEHDKLAKKGNLVCFYNLRSECGSVEHSGDNRTGEGDGDDEQIAIDLSRIPADVHKVLVVVNIYQAEQRKQDFGMIASAYIRVANAQSGEELVRFNLTDNYSGMTALITGEIYRNGSEWKFNAIGQGKQAAHVDILANQYV</sequence>
<dbReference type="PANTHER" id="PTHR32097:SF15">
    <property type="entry name" value="STRESS RESPONSE PROTEIN SCP2"/>
    <property type="match status" value="1"/>
</dbReference>
<keyword evidence="3" id="KW-1185">Reference proteome</keyword>
<gene>
    <name evidence="2" type="ORF">AR543_00355</name>
</gene>
<dbReference type="CDD" id="cd06974">
    <property type="entry name" value="TerD_like"/>
    <property type="match status" value="1"/>
</dbReference>
<proteinExistence type="predicted"/>
<evidence type="ECO:0000259" key="1">
    <source>
        <dbReference type="Pfam" id="PF02342"/>
    </source>
</evidence>
<protein>
    <submittedName>
        <fullName evidence="2">Stress protein</fullName>
    </submittedName>
</protein>
<accession>A0A172ZAW4</accession>
<dbReference type="Proteomes" id="UP000078148">
    <property type="component" value="Chromosome"/>
</dbReference>
<dbReference type="Gene3D" id="2.60.60.30">
    <property type="entry name" value="sav2460 like domains"/>
    <property type="match status" value="1"/>
</dbReference>